<sequence>MVAPSRFIRIGRRIGSVTGFARLLMLLVPSPAYTAPDLRQTRYLSWTEEAGKAQHLIGPEVGEELAHVHVLVLRGKHRGQRCFQLFRFILGGIGIGRRATGRCSSIATDRCRRRWHEIFVIHFTGGFTGGGRFRFRFRFRFIPIGRFRGIIRSLFPIGSFRIVRFLFLDPFRTLVTGLFRGRFLLFAVRFGCYQRRRGFFG</sequence>
<name>A0A2M3ZTS5_9DIPT</name>
<accession>A0A2M3ZTS5</accession>
<organism evidence="1">
    <name type="scientific">Anopheles braziliensis</name>
    <dbReference type="NCBI Taxonomy" id="58242"/>
    <lineage>
        <taxon>Eukaryota</taxon>
        <taxon>Metazoa</taxon>
        <taxon>Ecdysozoa</taxon>
        <taxon>Arthropoda</taxon>
        <taxon>Hexapoda</taxon>
        <taxon>Insecta</taxon>
        <taxon>Pterygota</taxon>
        <taxon>Neoptera</taxon>
        <taxon>Endopterygota</taxon>
        <taxon>Diptera</taxon>
        <taxon>Nematocera</taxon>
        <taxon>Culicoidea</taxon>
        <taxon>Culicidae</taxon>
        <taxon>Anophelinae</taxon>
        <taxon>Anopheles</taxon>
    </lineage>
</organism>
<dbReference type="EMBL" id="GGFM01011200">
    <property type="protein sequence ID" value="MBW31951.1"/>
    <property type="molecule type" value="Transcribed_RNA"/>
</dbReference>
<reference evidence="1" key="1">
    <citation type="submission" date="2018-01" db="EMBL/GenBank/DDBJ databases">
        <title>An insight into the sialome of Amazonian anophelines.</title>
        <authorList>
            <person name="Ribeiro J.M."/>
            <person name="Scarpassa V."/>
            <person name="Calvo E."/>
        </authorList>
    </citation>
    <scope>NUCLEOTIDE SEQUENCE</scope>
    <source>
        <tissue evidence="1">Salivary glands</tissue>
    </source>
</reference>
<evidence type="ECO:0000313" key="1">
    <source>
        <dbReference type="EMBL" id="MBW31951.1"/>
    </source>
</evidence>
<protein>
    <submittedName>
        <fullName evidence="1">Putative secreted peptide</fullName>
    </submittedName>
</protein>
<dbReference type="AlphaFoldDB" id="A0A2M3ZTS5"/>
<proteinExistence type="predicted"/>